<evidence type="ECO:0000256" key="2">
    <source>
        <dbReference type="ARBA" id="ARBA00004174"/>
    </source>
</evidence>
<dbReference type="PANTHER" id="PTHR24292">
    <property type="entry name" value="CYTOCHROME P450"/>
    <property type="match status" value="1"/>
</dbReference>
<keyword evidence="5 13" id="KW-0349">Heme</keyword>
<sequence>MAIVIVLLVGVVTLAVWWVHQNFSYWKRRGIPHDAPRIPFGNTAELMKTRHMSDLFGETYRKYKNKTDGPFVGFYLYLKKIAIVTDIDFVKTVLIREFDKFHDRGIFYNEQDDPLTNHLVAIEGQKWRQLRQKMTPTFTSGKMKNMFPTVLEVGDELVRVFAEKAQGGPQLLNVADFVSRFTADVIGSCAFGLECNSLRNPDAEFVTMGSTAFKERRHGKTVDLFIFGAPKLAAKLRMKATVQKVEDFYMKIIAETVDYRIKNNVKRNDFMDMLIDMKKQYDGGNTKDGITFNELAAQAFVFFVAGFETSSTTMGFALHELSVHQDIQDKLRKEIDAVMAKHNGKLSYDSMRELTYLDRVIDETLRKNPVVAHLIRICTQRCEHSNAKYFIEPGTGVVIPTWGIHHDPEFYPEPEKFIPERFDEDQVQQRPPCTFLPFGDGPRNCIGLRFGRMQIVVGLALLIHNFKFEVHPTKTTVPLKFRVGDILLSAEGGVHLNVSKIHHDI</sequence>
<proteinExistence type="inferred from homology"/>
<dbReference type="STRING" id="7266.A0A3B0JS41"/>
<dbReference type="GO" id="GO:0016705">
    <property type="term" value="F:oxidoreductase activity, acting on paired donors, with incorporation or reduction of molecular oxygen"/>
    <property type="evidence" value="ECO:0007669"/>
    <property type="project" value="InterPro"/>
</dbReference>
<dbReference type="SUPFAM" id="SSF48264">
    <property type="entry name" value="Cytochrome P450"/>
    <property type="match status" value="1"/>
</dbReference>
<evidence type="ECO:0000256" key="14">
    <source>
        <dbReference type="RuleBase" id="RU000461"/>
    </source>
</evidence>
<evidence type="ECO:0000256" key="8">
    <source>
        <dbReference type="ARBA" id="ARBA00022848"/>
    </source>
</evidence>
<evidence type="ECO:0000256" key="11">
    <source>
        <dbReference type="ARBA" id="ARBA00023033"/>
    </source>
</evidence>
<keyword evidence="16" id="KW-1185">Reference proteome</keyword>
<dbReference type="GO" id="GO:0020037">
    <property type="term" value="F:heme binding"/>
    <property type="evidence" value="ECO:0007669"/>
    <property type="project" value="InterPro"/>
</dbReference>
<name>A0A3B0JS41_DROGU</name>
<dbReference type="InterPro" id="IPR036396">
    <property type="entry name" value="Cyt_P450_sf"/>
</dbReference>
<evidence type="ECO:0000256" key="4">
    <source>
        <dbReference type="ARBA" id="ARBA00010617"/>
    </source>
</evidence>
<evidence type="ECO:0000256" key="10">
    <source>
        <dbReference type="ARBA" id="ARBA00023004"/>
    </source>
</evidence>
<dbReference type="OMA" id="WWVHQNF"/>
<evidence type="ECO:0000256" key="3">
    <source>
        <dbReference type="ARBA" id="ARBA00004406"/>
    </source>
</evidence>
<dbReference type="AlphaFoldDB" id="A0A3B0JS41"/>
<reference evidence="16" key="1">
    <citation type="submission" date="2018-01" db="EMBL/GenBank/DDBJ databases">
        <authorList>
            <person name="Alioto T."/>
            <person name="Alioto T."/>
        </authorList>
    </citation>
    <scope>NUCLEOTIDE SEQUENCE [LARGE SCALE GENOMIC DNA]</scope>
</reference>
<evidence type="ECO:0000313" key="16">
    <source>
        <dbReference type="Proteomes" id="UP000268350"/>
    </source>
</evidence>
<evidence type="ECO:0000256" key="7">
    <source>
        <dbReference type="ARBA" id="ARBA00022824"/>
    </source>
</evidence>
<dbReference type="InterPro" id="IPR001128">
    <property type="entry name" value="Cyt_P450"/>
</dbReference>
<comment type="subcellular location">
    <subcellularLocation>
        <location evidence="3">Endoplasmic reticulum membrane</location>
        <topology evidence="3">Peripheral membrane protein</topology>
    </subcellularLocation>
    <subcellularLocation>
        <location evidence="2">Microsome membrane</location>
        <topology evidence="2">Peripheral membrane protein</topology>
    </subcellularLocation>
</comment>
<feature type="binding site" description="axial binding residue" evidence="13">
    <location>
        <position position="445"/>
    </location>
    <ligand>
        <name>heme</name>
        <dbReference type="ChEBI" id="CHEBI:30413"/>
    </ligand>
    <ligandPart>
        <name>Fe</name>
        <dbReference type="ChEBI" id="CHEBI:18248"/>
    </ligandPart>
</feature>
<dbReference type="GO" id="GO:0004497">
    <property type="term" value="F:monooxygenase activity"/>
    <property type="evidence" value="ECO:0007669"/>
    <property type="project" value="UniProtKB-KW"/>
</dbReference>
<dbReference type="PROSITE" id="PS00086">
    <property type="entry name" value="CYTOCHROME_P450"/>
    <property type="match status" value="1"/>
</dbReference>
<dbReference type="FunFam" id="1.10.630.10:FF:000042">
    <property type="entry name" value="Cytochrome P450"/>
    <property type="match status" value="1"/>
</dbReference>
<dbReference type="OrthoDB" id="2789670at2759"/>
<dbReference type="CDD" id="cd11056">
    <property type="entry name" value="CYP6-like"/>
    <property type="match status" value="1"/>
</dbReference>
<evidence type="ECO:0000256" key="6">
    <source>
        <dbReference type="ARBA" id="ARBA00022723"/>
    </source>
</evidence>
<dbReference type="PANTHER" id="PTHR24292:SF100">
    <property type="entry name" value="CYTOCHROME P450 6A16, ISOFORM B-RELATED"/>
    <property type="match status" value="1"/>
</dbReference>
<dbReference type="PRINTS" id="PR00463">
    <property type="entry name" value="EP450I"/>
</dbReference>
<dbReference type="EMBL" id="OUUW01000001">
    <property type="protein sequence ID" value="SPP75521.1"/>
    <property type="molecule type" value="Genomic_DNA"/>
</dbReference>
<keyword evidence="9 14" id="KW-0560">Oxidoreductase</keyword>
<dbReference type="GO" id="GO:0005789">
    <property type="term" value="C:endoplasmic reticulum membrane"/>
    <property type="evidence" value="ECO:0007669"/>
    <property type="project" value="UniProtKB-SubCell"/>
</dbReference>
<keyword evidence="10 13" id="KW-0408">Iron</keyword>
<dbReference type="PRINTS" id="PR00385">
    <property type="entry name" value="P450"/>
</dbReference>
<comment type="similarity">
    <text evidence="4 14">Belongs to the cytochrome P450 family.</text>
</comment>
<organism evidence="15 16">
    <name type="scientific">Drosophila guanche</name>
    <name type="common">Fruit fly</name>
    <dbReference type="NCBI Taxonomy" id="7266"/>
    <lineage>
        <taxon>Eukaryota</taxon>
        <taxon>Metazoa</taxon>
        <taxon>Ecdysozoa</taxon>
        <taxon>Arthropoda</taxon>
        <taxon>Hexapoda</taxon>
        <taxon>Insecta</taxon>
        <taxon>Pterygota</taxon>
        <taxon>Neoptera</taxon>
        <taxon>Endopterygota</taxon>
        <taxon>Diptera</taxon>
        <taxon>Brachycera</taxon>
        <taxon>Muscomorpha</taxon>
        <taxon>Ephydroidea</taxon>
        <taxon>Drosophilidae</taxon>
        <taxon>Drosophila</taxon>
        <taxon>Sophophora</taxon>
    </lineage>
</organism>
<dbReference type="InterPro" id="IPR017972">
    <property type="entry name" value="Cyt_P450_CS"/>
</dbReference>
<comment type="cofactor">
    <cofactor evidence="1 13">
        <name>heme</name>
        <dbReference type="ChEBI" id="CHEBI:30413"/>
    </cofactor>
</comment>
<evidence type="ECO:0000256" key="1">
    <source>
        <dbReference type="ARBA" id="ARBA00001971"/>
    </source>
</evidence>
<dbReference type="InterPro" id="IPR002401">
    <property type="entry name" value="Cyt_P450_E_grp-I"/>
</dbReference>
<keyword evidence="11 14" id="KW-0503">Monooxygenase</keyword>
<gene>
    <name evidence="15" type="ORF">DGUA_6G003335</name>
</gene>
<evidence type="ECO:0000313" key="15">
    <source>
        <dbReference type="EMBL" id="SPP75521.1"/>
    </source>
</evidence>
<evidence type="ECO:0000256" key="12">
    <source>
        <dbReference type="ARBA" id="ARBA00023136"/>
    </source>
</evidence>
<keyword evidence="8" id="KW-0492">Microsome</keyword>
<protein>
    <submittedName>
        <fullName evidence="15">Blast:Probable cytochrome P450 6a20</fullName>
    </submittedName>
</protein>
<evidence type="ECO:0000256" key="5">
    <source>
        <dbReference type="ARBA" id="ARBA00022617"/>
    </source>
</evidence>
<accession>A0A3B0JS41</accession>
<keyword evidence="12" id="KW-0472">Membrane</keyword>
<dbReference type="Proteomes" id="UP000268350">
    <property type="component" value="Unassembled WGS sequence"/>
</dbReference>
<evidence type="ECO:0000256" key="9">
    <source>
        <dbReference type="ARBA" id="ARBA00023002"/>
    </source>
</evidence>
<evidence type="ECO:0000256" key="13">
    <source>
        <dbReference type="PIRSR" id="PIRSR602401-1"/>
    </source>
</evidence>
<dbReference type="Gene3D" id="1.10.630.10">
    <property type="entry name" value="Cytochrome P450"/>
    <property type="match status" value="1"/>
</dbReference>
<keyword evidence="6 13" id="KW-0479">Metal-binding</keyword>
<dbReference type="InterPro" id="IPR050476">
    <property type="entry name" value="Insect_CytP450_Detox"/>
</dbReference>
<dbReference type="Pfam" id="PF00067">
    <property type="entry name" value="p450"/>
    <property type="match status" value="1"/>
</dbReference>
<dbReference type="GO" id="GO:0005506">
    <property type="term" value="F:iron ion binding"/>
    <property type="evidence" value="ECO:0007669"/>
    <property type="project" value="InterPro"/>
</dbReference>
<keyword evidence="7" id="KW-0256">Endoplasmic reticulum</keyword>